<comment type="caution">
    <text evidence="7">The sequence shown here is derived from an EMBL/GenBank/DDBJ whole genome shotgun (WGS) entry which is preliminary data.</text>
</comment>
<dbReference type="PANTHER" id="PTHR11608">
    <property type="entry name" value="BIFUNCTIONAL PROTEIN PYRR"/>
    <property type="match status" value="1"/>
</dbReference>
<evidence type="ECO:0000256" key="1">
    <source>
        <dbReference type="ARBA" id="ARBA00005565"/>
    </source>
</evidence>
<dbReference type="Pfam" id="PF00156">
    <property type="entry name" value="Pribosyltran"/>
    <property type="match status" value="1"/>
</dbReference>
<comment type="similarity">
    <text evidence="1 5">Belongs to the purine/pyrimidine phosphoribosyltransferase family. PyrR subfamily.</text>
</comment>
<dbReference type="EMBL" id="ABTR02000001">
    <property type="protein sequence ID" value="EFC92325.1"/>
    <property type="molecule type" value="Genomic_DNA"/>
</dbReference>
<name>D2Z464_9BACT</name>
<protein>
    <recommendedName>
        <fullName evidence="5">Bifunctional protein PyrR</fullName>
    </recommendedName>
    <domain>
        <recommendedName>
            <fullName evidence="5">Pyrimidine operon regulatory protein</fullName>
        </recommendedName>
    </domain>
    <domain>
        <recommendedName>
            <fullName evidence="5">Uracil phosphoribosyltransferase</fullName>
            <shortName evidence="5">UPRTase</shortName>
            <ecNumber evidence="5">2.4.2.9</ecNumber>
        </recommendedName>
    </domain>
</protein>
<comment type="function">
    <text evidence="5">Also displays a weak uracil phosphoribosyltransferase activity which is not physiologically significant.</text>
</comment>
<dbReference type="GO" id="GO:0004845">
    <property type="term" value="F:uracil phosphoribosyltransferase activity"/>
    <property type="evidence" value="ECO:0007669"/>
    <property type="project" value="UniProtKB-UniRule"/>
</dbReference>
<dbReference type="PaxDb" id="469381-Dpep_2303"/>
<dbReference type="Proteomes" id="UP000006427">
    <property type="component" value="Unassembled WGS sequence"/>
</dbReference>
<evidence type="ECO:0000256" key="2">
    <source>
        <dbReference type="ARBA" id="ARBA00023015"/>
    </source>
</evidence>
<accession>D2Z464</accession>
<dbReference type="InterPro" id="IPR023050">
    <property type="entry name" value="PyrR"/>
</dbReference>
<dbReference type="RefSeq" id="WP_005662297.1">
    <property type="nucleotide sequence ID" value="NZ_ABTR02000001.1"/>
</dbReference>
<dbReference type="InterPro" id="IPR000836">
    <property type="entry name" value="PRTase_dom"/>
</dbReference>
<comment type="catalytic activity">
    <reaction evidence="4 5">
        <text>UMP + diphosphate = 5-phospho-alpha-D-ribose 1-diphosphate + uracil</text>
        <dbReference type="Rhea" id="RHEA:13017"/>
        <dbReference type="ChEBI" id="CHEBI:17568"/>
        <dbReference type="ChEBI" id="CHEBI:33019"/>
        <dbReference type="ChEBI" id="CHEBI:57865"/>
        <dbReference type="ChEBI" id="CHEBI:58017"/>
        <dbReference type="EC" id="2.4.2.9"/>
    </reaction>
</comment>
<dbReference type="SUPFAM" id="SSF53271">
    <property type="entry name" value="PRTase-like"/>
    <property type="match status" value="1"/>
</dbReference>
<dbReference type="PANTHER" id="PTHR11608:SF0">
    <property type="entry name" value="BIFUNCTIONAL PROTEIN PYRR"/>
    <property type="match status" value="1"/>
</dbReference>
<sequence>MKLREKAVVMTAEDMERVLRRIANEIIERNRGLQDLIILGIQRRGVYLASRIRKILLESEGVKLPKGELDITLYRDDLAVLSDEPIVHSTSIPMDVSGKTLVLVDDVLFTGRTIRAALEALMDLGRPGAVQLAILVDRGHRELPIQPDFLGKTVPTAKSEVVEVRVKELDGEDRVLICEKEDLS</sequence>
<evidence type="ECO:0000259" key="6">
    <source>
        <dbReference type="Pfam" id="PF00156"/>
    </source>
</evidence>
<dbReference type="FunFam" id="3.40.50.2020:FF:000020">
    <property type="entry name" value="Bifunctional protein PyrR"/>
    <property type="match status" value="1"/>
</dbReference>
<dbReference type="HAMAP" id="MF_01219">
    <property type="entry name" value="PyrR"/>
    <property type="match status" value="1"/>
</dbReference>
<dbReference type="InterPro" id="IPR029057">
    <property type="entry name" value="PRTase-like"/>
</dbReference>
<feature type="domain" description="Phosphoribosyltransferase" evidence="6">
    <location>
        <begin position="14"/>
        <end position="166"/>
    </location>
</feature>
<keyword evidence="8" id="KW-1185">Reference proteome</keyword>
<dbReference type="NCBIfam" id="NF003549">
    <property type="entry name" value="PRK05205.1-5"/>
    <property type="match status" value="1"/>
</dbReference>
<proteinExistence type="inferred from homology"/>
<evidence type="ECO:0000313" key="8">
    <source>
        <dbReference type="Proteomes" id="UP000006427"/>
    </source>
</evidence>
<keyword evidence="5 7" id="KW-0808">Transferase</keyword>
<dbReference type="InterPro" id="IPR050137">
    <property type="entry name" value="PyrR_bifunctional"/>
</dbReference>
<keyword evidence="5 7" id="KW-0328">Glycosyltransferase</keyword>
<dbReference type="STRING" id="469381.Dpep_2303"/>
<evidence type="ECO:0000256" key="3">
    <source>
        <dbReference type="ARBA" id="ARBA00023163"/>
    </source>
</evidence>
<feature type="short sequence motif" description="PRPP-binding" evidence="5">
    <location>
        <begin position="101"/>
        <end position="113"/>
    </location>
</feature>
<reference evidence="7 8" key="1">
    <citation type="journal article" date="2010" name="Stand. Genomic Sci.">
        <title>Permanent draft genome sequence of Dethiosulfovibrio peptidovorans type strain (SEBR 4207).</title>
        <authorList>
            <person name="Labutti K."/>
            <person name="Mayilraj S."/>
            <person name="Clum A."/>
            <person name="Lucas S."/>
            <person name="Glavina Del Rio T."/>
            <person name="Nolan M."/>
            <person name="Tice H."/>
            <person name="Cheng J.F."/>
            <person name="Pitluck S."/>
            <person name="Liolios K."/>
            <person name="Ivanova N."/>
            <person name="Mavromatis K."/>
            <person name="Mikhailova N."/>
            <person name="Pati A."/>
            <person name="Goodwin L."/>
            <person name="Chen A."/>
            <person name="Palaniappan K."/>
            <person name="Land M."/>
            <person name="Hauser L."/>
            <person name="Chang Y.J."/>
            <person name="Jeffries C.D."/>
            <person name="Rohde M."/>
            <person name="Spring S."/>
            <person name="Goker M."/>
            <person name="Woyke T."/>
            <person name="Bristow J."/>
            <person name="Eisen J.A."/>
            <person name="Markowitz V."/>
            <person name="Hugenholtz P."/>
            <person name="Kyrpides N.C."/>
            <person name="Klenk H.P."/>
            <person name="Lapidus A."/>
        </authorList>
    </citation>
    <scope>NUCLEOTIDE SEQUENCE [LARGE SCALE GENOMIC DNA]</scope>
    <source>
        <strain evidence="7 8">DSM 11002</strain>
    </source>
</reference>
<organism evidence="7 8">
    <name type="scientific">Dethiosulfovibrio peptidovorans DSM 11002</name>
    <dbReference type="NCBI Taxonomy" id="469381"/>
    <lineage>
        <taxon>Bacteria</taxon>
        <taxon>Thermotogati</taxon>
        <taxon>Synergistota</taxon>
        <taxon>Synergistia</taxon>
        <taxon>Synergistales</taxon>
        <taxon>Dethiosulfovibrionaceae</taxon>
        <taxon>Dethiosulfovibrio</taxon>
    </lineage>
</organism>
<dbReference type="AlphaFoldDB" id="D2Z464"/>
<dbReference type="eggNOG" id="COG2065">
    <property type="taxonomic scope" value="Bacteria"/>
</dbReference>
<gene>
    <name evidence="5" type="primary">pyrR</name>
    <name evidence="7" type="ORF">Dpep_2303</name>
</gene>
<comment type="function">
    <text evidence="5">Regulates the transcription of the pyrimidine nucleotide (pyr) operon in response to exogenous pyrimidines.</text>
</comment>
<evidence type="ECO:0000256" key="5">
    <source>
        <dbReference type="HAMAP-Rule" id="MF_01219"/>
    </source>
</evidence>
<dbReference type="Gene3D" id="3.40.50.2020">
    <property type="match status" value="1"/>
</dbReference>
<evidence type="ECO:0000256" key="4">
    <source>
        <dbReference type="ARBA" id="ARBA00052919"/>
    </source>
</evidence>
<keyword evidence="2 5" id="KW-0805">Transcription regulation</keyword>
<keyword evidence="3 5" id="KW-0804">Transcription</keyword>
<dbReference type="EC" id="2.4.2.9" evidence="5"/>
<dbReference type="GO" id="GO:0006355">
    <property type="term" value="P:regulation of DNA-templated transcription"/>
    <property type="evidence" value="ECO:0007669"/>
    <property type="project" value="UniProtKB-UniRule"/>
</dbReference>
<dbReference type="CDD" id="cd06223">
    <property type="entry name" value="PRTases_typeI"/>
    <property type="match status" value="1"/>
</dbReference>
<evidence type="ECO:0000313" key="7">
    <source>
        <dbReference type="EMBL" id="EFC92325.1"/>
    </source>
</evidence>